<protein>
    <submittedName>
        <fullName evidence="1">Uncharacterized protein</fullName>
    </submittedName>
</protein>
<evidence type="ECO:0000313" key="1">
    <source>
        <dbReference type="EMBL" id="QJI02690.1"/>
    </source>
</evidence>
<organism evidence="1">
    <name type="scientific">viral metagenome</name>
    <dbReference type="NCBI Taxonomy" id="1070528"/>
    <lineage>
        <taxon>unclassified sequences</taxon>
        <taxon>metagenomes</taxon>
        <taxon>organismal metagenomes</taxon>
    </lineage>
</organism>
<gene>
    <name evidence="1" type="ORF">TM448B03531_0013</name>
</gene>
<accession>A0A6M3XXP5</accession>
<reference evidence="1" key="1">
    <citation type="submission" date="2020-03" db="EMBL/GenBank/DDBJ databases">
        <title>The deep terrestrial virosphere.</title>
        <authorList>
            <person name="Holmfeldt K."/>
            <person name="Nilsson E."/>
            <person name="Simone D."/>
            <person name="Lopez-Fernandez M."/>
            <person name="Wu X."/>
            <person name="de Brujin I."/>
            <person name="Lundin D."/>
            <person name="Andersson A."/>
            <person name="Bertilsson S."/>
            <person name="Dopson M."/>
        </authorList>
    </citation>
    <scope>NUCLEOTIDE SEQUENCE</scope>
    <source>
        <strain evidence="1">TM448B03531</strain>
    </source>
</reference>
<sequence length="54" mass="6491">MEKFYRWLAWRLPKQLVMWASIRLIAHATQGEYSNQVVPDLSAMDALKRWENLK</sequence>
<name>A0A6M3XXP5_9ZZZZ</name>
<proteinExistence type="predicted"/>
<dbReference type="EMBL" id="MT145022">
    <property type="protein sequence ID" value="QJI02690.1"/>
    <property type="molecule type" value="Genomic_DNA"/>
</dbReference>
<dbReference type="AlphaFoldDB" id="A0A6M3XXP5"/>